<evidence type="ECO:0000313" key="2">
    <source>
        <dbReference type="Proteomes" id="UP000831113"/>
    </source>
</evidence>
<proteinExistence type="predicted"/>
<dbReference type="Proteomes" id="UP000831113">
    <property type="component" value="Chromosome"/>
</dbReference>
<accession>A0ABY4D1C2</accession>
<gene>
    <name evidence="1" type="ORF">MTX78_01575</name>
</gene>
<dbReference type="EMBL" id="CP094669">
    <property type="protein sequence ID" value="UOG75300.1"/>
    <property type="molecule type" value="Genomic_DNA"/>
</dbReference>
<evidence type="ECO:0000313" key="1">
    <source>
        <dbReference type="EMBL" id="UOG75300.1"/>
    </source>
</evidence>
<organism evidence="1 2">
    <name type="scientific">Hymenobacter tibetensis</name>
    <dbReference type="NCBI Taxonomy" id="497967"/>
    <lineage>
        <taxon>Bacteria</taxon>
        <taxon>Pseudomonadati</taxon>
        <taxon>Bacteroidota</taxon>
        <taxon>Cytophagia</taxon>
        <taxon>Cytophagales</taxon>
        <taxon>Hymenobacteraceae</taxon>
        <taxon>Hymenobacter</taxon>
    </lineage>
</organism>
<protein>
    <submittedName>
        <fullName evidence="1">Uncharacterized protein</fullName>
    </submittedName>
</protein>
<keyword evidence="2" id="KW-1185">Reference proteome</keyword>
<reference evidence="1 2" key="1">
    <citation type="submission" date="2022-03" db="EMBL/GenBank/DDBJ databases">
        <title>Hymenobactersp. isolated from the air.</title>
        <authorList>
            <person name="Won M."/>
            <person name="Kwon S.-W."/>
        </authorList>
    </citation>
    <scope>NUCLEOTIDE SEQUENCE [LARGE SCALE GENOMIC DNA]</scope>
    <source>
        <strain evidence="1 2">KACC 21982</strain>
    </source>
</reference>
<name>A0ABY4D1C2_9BACT</name>
<sequence length="227" mass="25014">MNQTPDLPEEGYQNLRRALNELPVHEPAPSTWPRIEAQLGAEEAIHRTLPQLPVHTPDDAVWAAIAGRLDQLQEEAAPTAPRVVRPMWPAKQLRLVASIAAAILVLVLAWWQRPSSADTSIPHETITYTEETVEGPAPALPAPAATDPLAEEGVAFIDAHCTSLPTVCQSGEFRELRTQLTELESEELRLQQAVKRFGTTPELVRNQVRVTTLKAAVTRELVELLIS</sequence>
<dbReference type="RefSeq" id="WP_243799298.1">
    <property type="nucleotide sequence ID" value="NZ_CP094669.1"/>
</dbReference>